<evidence type="ECO:0000256" key="1">
    <source>
        <dbReference type="PROSITE-ProRule" id="PRU00277"/>
    </source>
</evidence>
<dbReference type="PROSITE" id="PS50059">
    <property type="entry name" value="FKBP_PPIASE"/>
    <property type="match status" value="1"/>
</dbReference>
<accession>E1ZNF9</accession>
<evidence type="ECO:0000259" key="4">
    <source>
        <dbReference type="PROSITE" id="PS50059"/>
    </source>
</evidence>
<dbReference type="AlphaFoldDB" id="E1ZNF9"/>
<dbReference type="OMA" id="LCEGIEY"/>
<reference evidence="5 6" key="1">
    <citation type="journal article" date="2010" name="Plant Cell">
        <title>The Chlorella variabilis NC64A genome reveals adaptation to photosymbiosis, coevolution with viruses, and cryptic sex.</title>
        <authorList>
            <person name="Blanc G."/>
            <person name="Duncan G."/>
            <person name="Agarkova I."/>
            <person name="Borodovsky M."/>
            <person name="Gurnon J."/>
            <person name="Kuo A."/>
            <person name="Lindquist E."/>
            <person name="Lucas S."/>
            <person name="Pangilinan J."/>
            <person name="Polle J."/>
            <person name="Salamov A."/>
            <person name="Terry A."/>
            <person name="Yamada T."/>
            <person name="Dunigan D.D."/>
            <person name="Grigoriev I.V."/>
            <person name="Claverie J.M."/>
            <person name="Van Etten J.L."/>
        </authorList>
    </citation>
    <scope>NUCLEOTIDE SEQUENCE [LARGE SCALE GENOMIC DNA]</scope>
    <source>
        <strain evidence="5 6">NC64A</strain>
    </source>
</reference>
<dbReference type="KEGG" id="cvr:CHLNCDRAFT_138638"/>
<feature type="compositionally biased region" description="Low complexity" evidence="2">
    <location>
        <begin position="1"/>
        <end position="37"/>
    </location>
</feature>
<keyword evidence="1" id="KW-0697">Rotamase</keyword>
<dbReference type="eggNOG" id="KOG0552">
    <property type="taxonomic scope" value="Eukaryota"/>
</dbReference>
<keyword evidence="6" id="KW-1185">Reference proteome</keyword>
<dbReference type="EC" id="5.2.1.8" evidence="1"/>
<evidence type="ECO:0000313" key="6">
    <source>
        <dbReference type="Proteomes" id="UP000008141"/>
    </source>
</evidence>
<dbReference type="PANTHER" id="PTHR47598">
    <property type="entry name" value="PEPTIDYL-PROLYL CIS-TRANS ISOMERASE FKBP17-2, CHLOROPLASTIC"/>
    <property type="match status" value="1"/>
</dbReference>
<dbReference type="PANTHER" id="PTHR47598:SF1">
    <property type="entry name" value="PEPTIDYL-PROLYL CIS-TRANS ISOMERASE FKBP17-2, CHLOROPLASTIC"/>
    <property type="match status" value="1"/>
</dbReference>
<dbReference type="Proteomes" id="UP000008141">
    <property type="component" value="Unassembled WGS sequence"/>
</dbReference>
<evidence type="ECO:0000256" key="2">
    <source>
        <dbReference type="SAM" id="MobiDB-lite"/>
    </source>
</evidence>
<protein>
    <recommendedName>
        <fullName evidence="1">peptidylprolyl isomerase</fullName>
        <ecNumber evidence="1">5.2.1.8</ecNumber>
    </recommendedName>
</protein>
<dbReference type="STRING" id="554065.E1ZNF9"/>
<evidence type="ECO:0000256" key="3">
    <source>
        <dbReference type="SAM" id="Phobius"/>
    </source>
</evidence>
<dbReference type="SUPFAM" id="SSF54534">
    <property type="entry name" value="FKBP-like"/>
    <property type="match status" value="1"/>
</dbReference>
<dbReference type="Gene3D" id="3.10.50.40">
    <property type="match status" value="1"/>
</dbReference>
<dbReference type="OrthoDB" id="1902587at2759"/>
<dbReference type="InterPro" id="IPR046357">
    <property type="entry name" value="PPIase_dom_sf"/>
</dbReference>
<keyword evidence="3" id="KW-0472">Membrane</keyword>
<dbReference type="GO" id="GO:0009507">
    <property type="term" value="C:chloroplast"/>
    <property type="evidence" value="ECO:0007669"/>
    <property type="project" value="TreeGrafter"/>
</dbReference>
<comment type="catalytic activity">
    <reaction evidence="1">
        <text>[protein]-peptidylproline (omega=180) = [protein]-peptidylproline (omega=0)</text>
        <dbReference type="Rhea" id="RHEA:16237"/>
        <dbReference type="Rhea" id="RHEA-COMP:10747"/>
        <dbReference type="Rhea" id="RHEA-COMP:10748"/>
        <dbReference type="ChEBI" id="CHEBI:83833"/>
        <dbReference type="ChEBI" id="CHEBI:83834"/>
        <dbReference type="EC" id="5.2.1.8"/>
    </reaction>
</comment>
<feature type="region of interest" description="Disordered" evidence="2">
    <location>
        <begin position="1"/>
        <end position="60"/>
    </location>
</feature>
<feature type="transmembrane region" description="Helical" evidence="3">
    <location>
        <begin position="72"/>
        <end position="93"/>
    </location>
</feature>
<keyword evidence="3" id="KW-1133">Transmembrane helix</keyword>
<dbReference type="EMBL" id="GL433855">
    <property type="protein sequence ID" value="EFN52600.1"/>
    <property type="molecule type" value="Genomic_DNA"/>
</dbReference>
<keyword evidence="1" id="KW-0413">Isomerase</keyword>
<dbReference type="GeneID" id="17352126"/>
<keyword evidence="3" id="KW-0812">Transmembrane</keyword>
<gene>
    <name evidence="5" type="ORF">CHLNCDRAFT_138638</name>
</gene>
<feature type="domain" description="PPIase FKBP-type" evidence="4">
    <location>
        <begin position="158"/>
        <end position="260"/>
    </location>
</feature>
<dbReference type="FunCoup" id="E1ZNF9">
    <property type="interactions" value="516"/>
</dbReference>
<dbReference type="RefSeq" id="XP_005844702.1">
    <property type="nucleotide sequence ID" value="XM_005844640.1"/>
</dbReference>
<dbReference type="InterPro" id="IPR053111">
    <property type="entry name" value="Chloro_FKBP-type_PPIase"/>
</dbReference>
<dbReference type="InterPro" id="IPR001179">
    <property type="entry name" value="PPIase_FKBP_dom"/>
</dbReference>
<sequence>MLVCQAEAPKPDSSAAAAAEPAASPEPGEAPGAASGSVRDAVRAAEQAGEAGRRRRQAESTDMIASRLTRRFGLAGGLAWVGFLAFGVIGEQAREAEKRMKKMGIREPWAPAGIKTRLEVASEEANTREVADAREVVTPQGLRYTDLKLGGGAPPQPGYIVVLDYKGYADGRLFEDTTARGKPIVFLYGKRPFAGGMCAGVEQALAGMRAGGRRRVTVPPELGFGDRGITLRPTEHVPEKAGTVPPGATLEYELTLVRVSIPPS</sequence>
<name>E1ZNF9_CHLVA</name>
<dbReference type="Pfam" id="PF00254">
    <property type="entry name" value="FKBP_C"/>
    <property type="match status" value="1"/>
</dbReference>
<dbReference type="InParanoid" id="E1ZNF9"/>
<evidence type="ECO:0000313" key="5">
    <source>
        <dbReference type="EMBL" id="EFN52600.1"/>
    </source>
</evidence>
<dbReference type="GO" id="GO:0003755">
    <property type="term" value="F:peptidyl-prolyl cis-trans isomerase activity"/>
    <property type="evidence" value="ECO:0007669"/>
    <property type="project" value="UniProtKB-KW"/>
</dbReference>
<proteinExistence type="predicted"/>
<organism evidence="6">
    <name type="scientific">Chlorella variabilis</name>
    <name type="common">Green alga</name>
    <dbReference type="NCBI Taxonomy" id="554065"/>
    <lineage>
        <taxon>Eukaryota</taxon>
        <taxon>Viridiplantae</taxon>
        <taxon>Chlorophyta</taxon>
        <taxon>core chlorophytes</taxon>
        <taxon>Trebouxiophyceae</taxon>
        <taxon>Chlorellales</taxon>
        <taxon>Chlorellaceae</taxon>
        <taxon>Chlorella clade</taxon>
        <taxon>Chlorella</taxon>
    </lineage>
</organism>